<gene>
    <name evidence="1" type="ORF">FNYG_13752</name>
</gene>
<dbReference type="GO" id="GO:0020037">
    <property type="term" value="F:heme binding"/>
    <property type="evidence" value="ECO:0007669"/>
    <property type="project" value="InterPro"/>
</dbReference>
<dbReference type="InterPro" id="IPR036396">
    <property type="entry name" value="Cyt_P450_sf"/>
</dbReference>
<dbReference type="STRING" id="42673.A0A2K0UUN4"/>
<dbReference type="GO" id="GO:0016705">
    <property type="term" value="F:oxidoreductase activity, acting on paired donors, with incorporation or reduction of molecular oxygen"/>
    <property type="evidence" value="ECO:0007669"/>
    <property type="project" value="InterPro"/>
</dbReference>
<dbReference type="OrthoDB" id="1470350at2759"/>
<sequence>MFEPSFRDAVRIKRGLCRREIAKAAMQLETHADGDTRVRSAVELMVRRENLTAAEEGREPQYYSDSMIDEPNLMPYLDAVIEGTVRLSGACEIITRIATTDTQVLGRPIPKGTEIWMLAQGPSMVEPAFDIDESLHSEAWQKAWARGKVRT</sequence>
<dbReference type="SUPFAM" id="SSF48264">
    <property type="entry name" value="Cytochrome P450"/>
    <property type="match status" value="1"/>
</dbReference>
<dbReference type="GO" id="GO:0004497">
    <property type="term" value="F:monooxygenase activity"/>
    <property type="evidence" value="ECO:0007669"/>
    <property type="project" value="InterPro"/>
</dbReference>
<reference evidence="1 2" key="1">
    <citation type="submission" date="2017-06" db="EMBL/GenBank/DDBJ databases">
        <title>Genome of Fusarium nygamai isolate CS10214.</title>
        <authorList>
            <person name="Gardiner D.M."/>
            <person name="Obanor F."/>
            <person name="Kazan K."/>
        </authorList>
    </citation>
    <scope>NUCLEOTIDE SEQUENCE [LARGE SCALE GENOMIC DNA]</scope>
    <source>
        <strain evidence="1 2">CS10214</strain>
    </source>
</reference>
<dbReference type="InterPro" id="IPR001128">
    <property type="entry name" value="Cyt_P450"/>
</dbReference>
<name>A0A2K0UUN4_GIBNY</name>
<evidence type="ECO:0000313" key="2">
    <source>
        <dbReference type="Proteomes" id="UP000236664"/>
    </source>
</evidence>
<comment type="caution">
    <text evidence="1">The sequence shown here is derived from an EMBL/GenBank/DDBJ whole genome shotgun (WGS) entry which is preliminary data.</text>
</comment>
<accession>A0A2K0UUN4</accession>
<dbReference type="Proteomes" id="UP000236664">
    <property type="component" value="Unassembled WGS sequence"/>
</dbReference>
<dbReference type="AlphaFoldDB" id="A0A2K0UUN4"/>
<dbReference type="EMBL" id="MTQA01000293">
    <property type="protein sequence ID" value="PNP61465.1"/>
    <property type="molecule type" value="Genomic_DNA"/>
</dbReference>
<proteinExistence type="predicted"/>
<evidence type="ECO:0000313" key="1">
    <source>
        <dbReference type="EMBL" id="PNP61465.1"/>
    </source>
</evidence>
<dbReference type="Gene3D" id="1.10.630.10">
    <property type="entry name" value="Cytochrome P450"/>
    <property type="match status" value="1"/>
</dbReference>
<organism evidence="1 2">
    <name type="scientific">Gibberella nygamai</name>
    <name type="common">Bean root rot disease fungus</name>
    <name type="synonym">Fusarium nygamai</name>
    <dbReference type="NCBI Taxonomy" id="42673"/>
    <lineage>
        <taxon>Eukaryota</taxon>
        <taxon>Fungi</taxon>
        <taxon>Dikarya</taxon>
        <taxon>Ascomycota</taxon>
        <taxon>Pezizomycotina</taxon>
        <taxon>Sordariomycetes</taxon>
        <taxon>Hypocreomycetidae</taxon>
        <taxon>Hypocreales</taxon>
        <taxon>Nectriaceae</taxon>
        <taxon>Fusarium</taxon>
        <taxon>Fusarium fujikuroi species complex</taxon>
    </lineage>
</organism>
<protein>
    <recommendedName>
        <fullName evidence="3">Cytochrome P450</fullName>
    </recommendedName>
</protein>
<evidence type="ECO:0008006" key="3">
    <source>
        <dbReference type="Google" id="ProtNLM"/>
    </source>
</evidence>
<dbReference type="Pfam" id="PF00067">
    <property type="entry name" value="p450"/>
    <property type="match status" value="1"/>
</dbReference>
<dbReference type="GO" id="GO:0005506">
    <property type="term" value="F:iron ion binding"/>
    <property type="evidence" value="ECO:0007669"/>
    <property type="project" value="InterPro"/>
</dbReference>
<keyword evidence="2" id="KW-1185">Reference proteome</keyword>